<accession>A0A975Y739</accession>
<sequence>MSWQYCVYWAMQVYLTTEVKRKTFAWHRDLLSNLYKV</sequence>
<dbReference type="Proteomes" id="UP000683511">
    <property type="component" value="Chromosome"/>
</dbReference>
<gene>
    <name evidence="1" type="ORF">B6N60_04658</name>
</gene>
<dbReference type="AlphaFoldDB" id="A0A975Y739"/>
<evidence type="ECO:0000313" key="2">
    <source>
        <dbReference type="Proteomes" id="UP000683511"/>
    </source>
</evidence>
<dbReference type="EMBL" id="CP021056">
    <property type="protein sequence ID" value="QXE25936.1"/>
    <property type="molecule type" value="Genomic_DNA"/>
</dbReference>
<protein>
    <submittedName>
        <fullName evidence="1">Uncharacterized protein</fullName>
    </submittedName>
</protein>
<dbReference type="KEGG" id="rsin:B6N60_04658"/>
<reference evidence="1" key="1">
    <citation type="submission" date="2017-04" db="EMBL/GenBank/DDBJ databases">
        <title>Genome deletions in a multicellular cyanobacterial endosymbiont for morphological adaptation in marine diatoms.</title>
        <authorList>
            <person name="Wang Y."/>
            <person name="Gao H."/>
            <person name="Li R."/>
            <person name="Xu X."/>
        </authorList>
    </citation>
    <scope>NUCLEOTIDE SEQUENCE</scope>
    <source>
        <strain evidence="1">FACHB 800</strain>
    </source>
</reference>
<name>A0A975Y739_9NOST</name>
<proteinExistence type="predicted"/>
<evidence type="ECO:0000313" key="1">
    <source>
        <dbReference type="EMBL" id="QXE25936.1"/>
    </source>
</evidence>
<organism evidence="1 2">
    <name type="scientific">Richelia sinica FACHB-800</name>
    <dbReference type="NCBI Taxonomy" id="1357546"/>
    <lineage>
        <taxon>Bacteria</taxon>
        <taxon>Bacillati</taxon>
        <taxon>Cyanobacteriota</taxon>
        <taxon>Cyanophyceae</taxon>
        <taxon>Nostocales</taxon>
        <taxon>Nostocaceae</taxon>
        <taxon>Richelia</taxon>
    </lineage>
</organism>
<keyword evidence="2" id="KW-1185">Reference proteome</keyword>